<dbReference type="InterPro" id="IPR011008">
    <property type="entry name" value="Dimeric_a/b-barrel"/>
</dbReference>
<dbReference type="AlphaFoldDB" id="A0A7V8NWL4"/>
<dbReference type="PROSITE" id="PS51725">
    <property type="entry name" value="ABM"/>
    <property type="match status" value="1"/>
</dbReference>
<feature type="domain" description="ABM" evidence="1">
    <location>
        <begin position="1"/>
        <end position="86"/>
    </location>
</feature>
<dbReference type="Gene3D" id="3.30.70.100">
    <property type="match status" value="1"/>
</dbReference>
<reference evidence="2" key="1">
    <citation type="submission" date="2020-06" db="EMBL/GenBank/DDBJ databases">
        <title>Legume-microbial interactions unlock mineral nutrients during tropical forest succession.</title>
        <authorList>
            <person name="Epihov D.Z."/>
        </authorList>
    </citation>
    <scope>NUCLEOTIDE SEQUENCE [LARGE SCALE GENOMIC DNA]</scope>
    <source>
        <strain evidence="2">Pan2503</strain>
    </source>
</reference>
<keyword evidence="2" id="KW-0503">Monooxygenase</keyword>
<organism evidence="2 3">
    <name type="scientific">Candidatus Acidiferrum panamense</name>
    <dbReference type="NCBI Taxonomy" id="2741543"/>
    <lineage>
        <taxon>Bacteria</taxon>
        <taxon>Pseudomonadati</taxon>
        <taxon>Acidobacteriota</taxon>
        <taxon>Terriglobia</taxon>
        <taxon>Candidatus Acidiferrales</taxon>
        <taxon>Candidatus Acidiferrum</taxon>
    </lineage>
</organism>
<gene>
    <name evidence="2" type="ORF">HRJ53_28000</name>
</gene>
<sequence length="91" mass="10303">EDDDGDALLVQELLLEAELRALIGPSRKEQGCLTFDLHGSVNQPGSYLLHEVWASRDAHTEHTHAPHFLRWDARKDALLSSRDGTFWKQIA</sequence>
<dbReference type="GO" id="GO:0004497">
    <property type="term" value="F:monooxygenase activity"/>
    <property type="evidence" value="ECO:0007669"/>
    <property type="project" value="UniProtKB-KW"/>
</dbReference>
<keyword evidence="2" id="KW-0560">Oxidoreductase</keyword>
<comment type="caution">
    <text evidence="2">The sequence shown here is derived from an EMBL/GenBank/DDBJ whole genome shotgun (WGS) entry which is preliminary data.</text>
</comment>
<dbReference type="EMBL" id="JACDQQ010002711">
    <property type="protein sequence ID" value="MBA0088849.1"/>
    <property type="molecule type" value="Genomic_DNA"/>
</dbReference>
<keyword evidence="3" id="KW-1185">Reference proteome</keyword>
<dbReference type="Proteomes" id="UP000567293">
    <property type="component" value="Unassembled WGS sequence"/>
</dbReference>
<evidence type="ECO:0000259" key="1">
    <source>
        <dbReference type="PROSITE" id="PS51725"/>
    </source>
</evidence>
<feature type="non-terminal residue" evidence="2">
    <location>
        <position position="1"/>
    </location>
</feature>
<protein>
    <submittedName>
        <fullName evidence="2">Antibiotic biosynthesis monooxygenase</fullName>
    </submittedName>
</protein>
<name>A0A7V8NWL4_9BACT</name>
<evidence type="ECO:0000313" key="2">
    <source>
        <dbReference type="EMBL" id="MBA0088849.1"/>
    </source>
</evidence>
<evidence type="ECO:0000313" key="3">
    <source>
        <dbReference type="Proteomes" id="UP000567293"/>
    </source>
</evidence>
<dbReference type="InterPro" id="IPR007138">
    <property type="entry name" value="ABM_dom"/>
</dbReference>
<accession>A0A7V8NWL4</accession>
<dbReference type="SUPFAM" id="SSF54909">
    <property type="entry name" value="Dimeric alpha+beta barrel"/>
    <property type="match status" value="1"/>
</dbReference>
<dbReference type="Pfam" id="PF03992">
    <property type="entry name" value="ABM"/>
    <property type="match status" value="1"/>
</dbReference>
<proteinExistence type="predicted"/>